<dbReference type="InterPro" id="IPR011047">
    <property type="entry name" value="Quinoprotein_ADH-like_sf"/>
</dbReference>
<dbReference type="InParanoid" id="A0A4R5DRI4"/>
<keyword evidence="2" id="KW-0378">Hydrolase</keyword>
<keyword evidence="3" id="KW-0408">Iron</keyword>
<reference evidence="7 8" key="1">
    <citation type="submission" date="2019-03" db="EMBL/GenBank/DDBJ databases">
        <title>Draft genome sequences of novel Actinobacteria.</title>
        <authorList>
            <person name="Sahin N."/>
            <person name="Ay H."/>
            <person name="Saygin H."/>
        </authorList>
    </citation>
    <scope>NUCLEOTIDE SEQUENCE [LARGE SCALE GENOMIC DNA]</scope>
    <source>
        <strain evidence="7 8">5K138</strain>
    </source>
</reference>
<organism evidence="7 8">
    <name type="scientific">Jiangella asiatica</name>
    <dbReference type="NCBI Taxonomy" id="2530372"/>
    <lineage>
        <taxon>Bacteria</taxon>
        <taxon>Bacillati</taxon>
        <taxon>Actinomycetota</taxon>
        <taxon>Actinomycetes</taxon>
        <taxon>Jiangellales</taxon>
        <taxon>Jiangellaceae</taxon>
        <taxon>Jiangella</taxon>
    </lineage>
</organism>
<sequence length="744" mass="79856">MVCPMTPSRFLPSRREFLQATGAAAAMATLPGVASGAARSARTTTYAFISDTHVDPEIEDRTAALRAVLAAIEAKDPALVVNGGDVTDDGSAYQYQAYCDLVPDSLRGRMLHVPGNHDARHDASAYETWDRFLANDEFGGARNSSVVTPDGLHWCLPDLTVAQQSAVRLDEPTRDWLGGALERNGADRPTVIVSHHPPMGDEYYFLQNSETFAETIQPFRVRAILCGHMHAERVRRLNGLTVVAGKALKQVTGDIGFYLLTRVQDGDRDVLTVEFVSVPLTPATAAAEPRPVTSIDLAADVADLEPAEISAGVDRTGDALTVRAGFDRGQPVASVSALVYNQDIWVGRDKDGQTWTPLVADGNGFAGDLPFGHEPPGEHRAILRVEGTSGEIWREIVTVTKPGDGFAPMWRHSMGDMVHSALAHHDGLLVAATVAGRVSAFRPGAGRSRPQWTRRIGPVYSRLAFAADGGTIYAPSSDHHLYALDARTGRELWRTDLGVPVMADPLVTQIDGEPQAILFAGETLYCLDAGSGRVRWRRDFGVRSMGRAACDGELVYVGVGDGRVHAIDARDPRRTAWTQLLTDRPDTHGRLTKGPWDCQVLLAGRTAVVGTKDNGFGLRLDDGGTPAWSRPGSFIFCPPVLVGSDVLTIDEAGHALLVDPSTGAARWEASLPVQLFGPGVVTRGSDAYVTSSTGSVHLLDLRTGGHRELRQVCKEGIIATPALCDGDTTFVVAGMDGMLQAFEA</sequence>
<protein>
    <recommendedName>
        <fullName evidence="9">Calcineurin-like phosphoesterase domain-containing protein</fullName>
    </recommendedName>
</protein>
<feature type="domain" description="Calcineurin-like phosphoesterase" evidence="5">
    <location>
        <begin position="46"/>
        <end position="231"/>
    </location>
</feature>
<dbReference type="InterPro" id="IPR018391">
    <property type="entry name" value="PQQ_b-propeller_rpt"/>
</dbReference>
<dbReference type="Gene3D" id="2.130.10.10">
    <property type="entry name" value="YVTN repeat-like/Quinoprotein amine dehydrogenase"/>
    <property type="match status" value="1"/>
</dbReference>
<dbReference type="SMART" id="SM00564">
    <property type="entry name" value="PQQ"/>
    <property type="match status" value="3"/>
</dbReference>
<evidence type="ECO:0000259" key="5">
    <source>
        <dbReference type="Pfam" id="PF00149"/>
    </source>
</evidence>
<dbReference type="Pfam" id="PF00149">
    <property type="entry name" value="Metallophos"/>
    <property type="match status" value="1"/>
</dbReference>
<dbReference type="SUPFAM" id="SSF56300">
    <property type="entry name" value="Metallo-dependent phosphatases"/>
    <property type="match status" value="1"/>
</dbReference>
<dbReference type="Proteomes" id="UP000294739">
    <property type="component" value="Unassembled WGS sequence"/>
</dbReference>
<dbReference type="AlphaFoldDB" id="A0A4R5DRI4"/>
<dbReference type="InterPro" id="IPR006311">
    <property type="entry name" value="TAT_signal"/>
</dbReference>
<dbReference type="Pfam" id="PF10518">
    <property type="entry name" value="TAT_signal"/>
    <property type="match status" value="1"/>
</dbReference>
<evidence type="ECO:0000256" key="2">
    <source>
        <dbReference type="ARBA" id="ARBA00022801"/>
    </source>
</evidence>
<dbReference type="InterPro" id="IPR050884">
    <property type="entry name" value="CNP_phosphodiesterase-III"/>
</dbReference>
<dbReference type="InterPro" id="IPR015943">
    <property type="entry name" value="WD40/YVTN_repeat-like_dom_sf"/>
</dbReference>
<keyword evidence="1" id="KW-0479">Metal-binding</keyword>
<gene>
    <name evidence="7" type="ORF">E1269_01970</name>
</gene>
<dbReference type="PROSITE" id="PS51318">
    <property type="entry name" value="TAT"/>
    <property type="match status" value="1"/>
</dbReference>
<feature type="domain" description="Pyrrolo-quinoline quinone repeat" evidence="6">
    <location>
        <begin position="436"/>
        <end position="509"/>
    </location>
</feature>
<dbReference type="GO" id="GO:0016787">
    <property type="term" value="F:hydrolase activity"/>
    <property type="evidence" value="ECO:0007669"/>
    <property type="project" value="UniProtKB-KW"/>
</dbReference>
<dbReference type="PANTHER" id="PTHR42988">
    <property type="entry name" value="PHOSPHOHYDROLASE"/>
    <property type="match status" value="1"/>
</dbReference>
<evidence type="ECO:0000313" key="8">
    <source>
        <dbReference type="Proteomes" id="UP000294739"/>
    </source>
</evidence>
<comment type="similarity">
    <text evidence="4">Belongs to the cyclic nucleotide phosphodiesterase class-III family.</text>
</comment>
<evidence type="ECO:0000313" key="7">
    <source>
        <dbReference type="EMBL" id="TDE14914.1"/>
    </source>
</evidence>
<evidence type="ECO:0000256" key="1">
    <source>
        <dbReference type="ARBA" id="ARBA00022723"/>
    </source>
</evidence>
<dbReference type="PANTHER" id="PTHR42988:SF2">
    <property type="entry name" value="CYCLIC NUCLEOTIDE PHOSPHODIESTERASE CBUA0032-RELATED"/>
    <property type="match status" value="1"/>
</dbReference>
<name>A0A4R5DRI4_9ACTN</name>
<evidence type="ECO:0000259" key="6">
    <source>
        <dbReference type="Pfam" id="PF13360"/>
    </source>
</evidence>
<dbReference type="Pfam" id="PF13360">
    <property type="entry name" value="PQQ_2"/>
    <property type="match status" value="3"/>
</dbReference>
<dbReference type="InterPro" id="IPR019546">
    <property type="entry name" value="TAT_signal_bac_arc"/>
</dbReference>
<dbReference type="SUPFAM" id="SSF50998">
    <property type="entry name" value="Quinoprotein alcohol dehydrogenase-like"/>
    <property type="match status" value="1"/>
</dbReference>
<dbReference type="InterPro" id="IPR004843">
    <property type="entry name" value="Calcineurin-like_PHP"/>
</dbReference>
<feature type="domain" description="Pyrrolo-quinoline quinone repeat" evidence="6">
    <location>
        <begin position="656"/>
        <end position="743"/>
    </location>
</feature>
<evidence type="ECO:0000256" key="4">
    <source>
        <dbReference type="ARBA" id="ARBA00025742"/>
    </source>
</evidence>
<keyword evidence="8" id="KW-1185">Reference proteome</keyword>
<dbReference type="GO" id="GO:0046872">
    <property type="term" value="F:metal ion binding"/>
    <property type="evidence" value="ECO:0007669"/>
    <property type="project" value="UniProtKB-KW"/>
</dbReference>
<feature type="domain" description="Pyrrolo-quinoline quinone repeat" evidence="6">
    <location>
        <begin position="521"/>
        <end position="623"/>
    </location>
</feature>
<accession>A0A4R5DRI4</accession>
<dbReference type="InterPro" id="IPR002372">
    <property type="entry name" value="PQQ_rpt_dom"/>
</dbReference>
<evidence type="ECO:0008006" key="9">
    <source>
        <dbReference type="Google" id="ProtNLM"/>
    </source>
</evidence>
<dbReference type="InterPro" id="IPR029052">
    <property type="entry name" value="Metallo-depent_PP-like"/>
</dbReference>
<dbReference type="EMBL" id="SMKZ01000002">
    <property type="protein sequence ID" value="TDE14914.1"/>
    <property type="molecule type" value="Genomic_DNA"/>
</dbReference>
<proteinExistence type="inferred from homology"/>
<dbReference type="Gene3D" id="3.60.21.10">
    <property type="match status" value="1"/>
</dbReference>
<comment type="caution">
    <text evidence="7">The sequence shown here is derived from an EMBL/GenBank/DDBJ whole genome shotgun (WGS) entry which is preliminary data.</text>
</comment>
<dbReference type="OrthoDB" id="4824484at2"/>
<evidence type="ECO:0000256" key="3">
    <source>
        <dbReference type="ARBA" id="ARBA00023004"/>
    </source>
</evidence>